<dbReference type="EMBL" id="KQ087244">
    <property type="protein sequence ID" value="KLT39987.1"/>
    <property type="molecule type" value="Genomic_DNA"/>
</dbReference>
<sequence>MPPPASSSFQARRLASCRVWSTSVRCRRDGEGSTEKVGQESGILVTIVSLSGDRRSAKAHGRTHRRAARFAHHMHHRRRRDARRAPVGRRLGARASLIRRGQKLAGRSRRRHLRTLLPRLFTSCLELHITVSQQLSSSAYMYVRRVGCHATRRDDVLL</sequence>
<dbReference type="RefSeq" id="XP_018276478.1">
    <property type="nucleotide sequence ID" value="XM_018419693.1"/>
</dbReference>
<evidence type="ECO:0000313" key="2">
    <source>
        <dbReference type="Proteomes" id="UP000053611"/>
    </source>
</evidence>
<dbReference type="Proteomes" id="UP000053611">
    <property type="component" value="Unassembled WGS sequence"/>
</dbReference>
<proteinExistence type="predicted"/>
<protein>
    <submittedName>
        <fullName evidence="1">Uncharacterized protein</fullName>
    </submittedName>
</protein>
<name>A0A0J0XG05_9TREE</name>
<dbReference type="GeneID" id="28980296"/>
<organism evidence="1 2">
    <name type="scientific">Cutaneotrichosporon oleaginosum</name>
    <dbReference type="NCBI Taxonomy" id="879819"/>
    <lineage>
        <taxon>Eukaryota</taxon>
        <taxon>Fungi</taxon>
        <taxon>Dikarya</taxon>
        <taxon>Basidiomycota</taxon>
        <taxon>Agaricomycotina</taxon>
        <taxon>Tremellomycetes</taxon>
        <taxon>Trichosporonales</taxon>
        <taxon>Trichosporonaceae</taxon>
        <taxon>Cutaneotrichosporon</taxon>
    </lineage>
</organism>
<evidence type="ECO:0000313" key="1">
    <source>
        <dbReference type="EMBL" id="KLT39987.1"/>
    </source>
</evidence>
<reference evidence="1 2" key="1">
    <citation type="submission" date="2015-03" db="EMBL/GenBank/DDBJ databases">
        <title>Genomics and transcriptomics of the oil-accumulating basidiomycete yeast T. oleaginosus allow insights into substrate utilization and the diverse evolutionary trajectories of mating systems in fungi.</title>
        <authorList>
            <consortium name="DOE Joint Genome Institute"/>
            <person name="Kourist R."/>
            <person name="Kracht O."/>
            <person name="Bracharz F."/>
            <person name="Lipzen A."/>
            <person name="Nolan M."/>
            <person name="Ohm R."/>
            <person name="Grigoriev I."/>
            <person name="Sun S."/>
            <person name="Heitman J."/>
            <person name="Bruck T."/>
            <person name="Nowrousian M."/>
        </authorList>
    </citation>
    <scope>NUCLEOTIDE SEQUENCE [LARGE SCALE GENOMIC DNA]</scope>
    <source>
        <strain evidence="1 2">IBC0246</strain>
    </source>
</reference>
<gene>
    <name evidence="1" type="ORF">CC85DRAFT_166548</name>
</gene>
<accession>A0A0J0XG05</accession>
<keyword evidence="2" id="KW-1185">Reference proteome</keyword>
<dbReference type="AlphaFoldDB" id="A0A0J0XG05"/>